<dbReference type="SUPFAM" id="SSF52518">
    <property type="entry name" value="Thiamin diphosphate-binding fold (THDP-binding)"/>
    <property type="match status" value="1"/>
</dbReference>
<dbReference type="PANTHER" id="PTHR43825">
    <property type="entry name" value="PYRUVATE DEHYDROGENASE E1 COMPONENT"/>
    <property type="match status" value="1"/>
</dbReference>
<keyword evidence="3" id="KW-1185">Reference proteome</keyword>
<dbReference type="EMBL" id="CP046268">
    <property type="protein sequence ID" value="QMV12975.1"/>
    <property type="molecule type" value="Genomic_DNA"/>
</dbReference>
<reference evidence="2 3" key="1">
    <citation type="journal article" date="2020" name="J. Nat. Prod.">
        <title>Genomics-Metabolomics Profiling Disclosed Marine Vibrio spartinae 3.6 as a Producer of a New Branched Side Chain Prodigiosin.</title>
        <authorList>
            <person name="Vitale G.A."/>
            <person name="Sciarretta M."/>
            <person name="Palma Esposito F."/>
            <person name="January G.G."/>
            <person name="Giaccio M."/>
            <person name="Bunk B."/>
            <person name="Sproer C."/>
            <person name="Bajerski F."/>
            <person name="Power D."/>
            <person name="Festa C."/>
            <person name="Monti M.C."/>
            <person name="D'Auria M.V."/>
            <person name="de Pascale D."/>
        </authorList>
    </citation>
    <scope>NUCLEOTIDE SEQUENCE [LARGE SCALE GENOMIC DNA]</scope>
    <source>
        <strain evidence="2 3">3.6</strain>
    </source>
</reference>
<dbReference type="Pfam" id="PF02779">
    <property type="entry name" value="Transket_pyr"/>
    <property type="match status" value="1"/>
</dbReference>
<dbReference type="EC" id="2.2.1.7" evidence="2"/>
<dbReference type="CDD" id="cd07033">
    <property type="entry name" value="TPP_PYR_DXS_TK_like"/>
    <property type="match status" value="1"/>
</dbReference>
<dbReference type="Gene3D" id="3.40.50.970">
    <property type="match status" value="1"/>
</dbReference>
<dbReference type="SMART" id="SM00861">
    <property type="entry name" value="Transket_pyr"/>
    <property type="match status" value="1"/>
</dbReference>
<sequence>MRANFVQAITDLAEKDKNVILLTGDLGFGSFEVFEENFPNQYFNVGIAEQSMIGIAAGLAKSGKKVFVYSIGNFVTLRCLEQIRNDGCYHNLNINLVSQGGGLHMGQQECLIMLLKTLVL</sequence>
<organism evidence="2 3">
    <name type="scientific">Vibrio spartinae</name>
    <dbReference type="NCBI Taxonomy" id="1918945"/>
    <lineage>
        <taxon>Bacteria</taxon>
        <taxon>Pseudomonadati</taxon>
        <taxon>Pseudomonadota</taxon>
        <taxon>Gammaproteobacteria</taxon>
        <taxon>Vibrionales</taxon>
        <taxon>Vibrionaceae</taxon>
        <taxon>Vibrio</taxon>
    </lineage>
</organism>
<dbReference type="PANTHER" id="PTHR43825:SF5">
    <property type="entry name" value="HYPOTHETICAL TRANSKETOLASE FAMILY PROTEIN"/>
    <property type="match status" value="1"/>
</dbReference>
<evidence type="ECO:0000259" key="1">
    <source>
        <dbReference type="SMART" id="SM00861"/>
    </source>
</evidence>
<accession>A0ABX6QUU9</accession>
<protein>
    <submittedName>
        <fullName evidence="2">1-deoxy-D-xylulose-5-phosphate synthase</fullName>
        <ecNumber evidence="2">2.2.1.7</ecNumber>
    </submittedName>
</protein>
<name>A0ABX6QUU9_9VIBR</name>
<dbReference type="InterPro" id="IPR051157">
    <property type="entry name" value="PDH/Transketolase"/>
</dbReference>
<proteinExistence type="predicted"/>
<gene>
    <name evidence="2" type="primary">dxs_1</name>
    <name evidence="2" type="ORF">Vspart_00178</name>
</gene>
<dbReference type="GO" id="GO:0008661">
    <property type="term" value="F:1-deoxy-D-xylulose-5-phosphate synthase activity"/>
    <property type="evidence" value="ECO:0007669"/>
    <property type="project" value="UniProtKB-EC"/>
</dbReference>
<evidence type="ECO:0000313" key="2">
    <source>
        <dbReference type="EMBL" id="QMV12975.1"/>
    </source>
</evidence>
<evidence type="ECO:0000313" key="3">
    <source>
        <dbReference type="Proteomes" id="UP000515264"/>
    </source>
</evidence>
<dbReference type="InterPro" id="IPR005475">
    <property type="entry name" value="Transketolase-like_Pyr-bd"/>
</dbReference>
<dbReference type="InterPro" id="IPR029061">
    <property type="entry name" value="THDP-binding"/>
</dbReference>
<dbReference type="Proteomes" id="UP000515264">
    <property type="component" value="Chromosome 1"/>
</dbReference>
<feature type="domain" description="Transketolase-like pyrimidine-binding" evidence="1">
    <location>
        <begin position="1"/>
        <end position="120"/>
    </location>
</feature>
<keyword evidence="2" id="KW-0808">Transferase</keyword>